<organism evidence="2">
    <name type="scientific">Brevibacillus laterosporus</name>
    <name type="common">Bacillus laterosporus</name>
    <dbReference type="NCBI Taxonomy" id="1465"/>
    <lineage>
        <taxon>Bacteria</taxon>
        <taxon>Bacillati</taxon>
        <taxon>Bacillota</taxon>
        <taxon>Bacilli</taxon>
        <taxon>Bacillales</taxon>
        <taxon>Paenibacillaceae</taxon>
        <taxon>Brevibacillus</taxon>
    </lineage>
</organism>
<dbReference type="AlphaFoldDB" id="A0A0F7EGA6"/>
<reference evidence="2" key="1">
    <citation type="submission" date="2015-03" db="EMBL/GenBank/DDBJ databases">
        <title>MIGS Cultured Bacterial/Archaeal sample from Brevibacillus laterosporus.</title>
        <authorList>
            <person name="Zeng D."/>
            <person name="Zhu L."/>
            <person name="Dong G."/>
            <person name="Ye W."/>
            <person name="Ren D."/>
            <person name="Wu L."/>
            <person name="Xu J."/>
            <person name="Li G."/>
            <person name="Guo L."/>
        </authorList>
    </citation>
    <scope>NUCLEOTIDE SEQUENCE</scope>
    <source>
        <strain evidence="2">B9</strain>
    </source>
</reference>
<name>A0A0F7EGA6_BRELA</name>
<dbReference type="Pfam" id="PF14355">
    <property type="entry name" value="Abi_C"/>
    <property type="match status" value="1"/>
</dbReference>
<proteinExistence type="predicted"/>
<sequence>MEKLGGKEVNSVLGYIGGSNGYLGNFTYASHAQFYPMFCGIDIDPNQYEGTTKQRFTMILSNSEPSIQSKILQGVIDKCTIEEFEERFNEGYLTKQEFDQKKRIHSNILNWIQILNGQGLVEIKDLVYNYKFVKDTLDQCQTLISQHNCQSAVDRAHTALHGYLKETCKNAGLSIKENNPKIQDYWSKLKQEHPSFLFDYTQSHLPINQIVNAIGKVLESLNEIRNNKSFSHPNEEIIGESEAKLVINLFQSILQYIDNKVST</sequence>
<dbReference type="RefSeq" id="WP_031412655.1">
    <property type="nucleotide sequence ID" value="NZ_CP011074.1"/>
</dbReference>
<protein>
    <recommendedName>
        <fullName evidence="1">Abortive infection protein-like C-terminal domain-containing protein</fullName>
    </recommendedName>
</protein>
<dbReference type="EMBL" id="CP011074">
    <property type="protein sequence ID" value="AKF93747.1"/>
    <property type="molecule type" value="Genomic_DNA"/>
</dbReference>
<dbReference type="InterPro" id="IPR026001">
    <property type="entry name" value="Abi-like_C"/>
</dbReference>
<evidence type="ECO:0000313" key="2">
    <source>
        <dbReference type="EMBL" id="AKF93747.1"/>
    </source>
</evidence>
<accession>A0A0F7EGA6</accession>
<feature type="domain" description="Abortive infection protein-like C-terminal" evidence="1">
    <location>
        <begin position="205"/>
        <end position="257"/>
    </location>
</feature>
<evidence type="ECO:0000259" key="1">
    <source>
        <dbReference type="Pfam" id="PF14355"/>
    </source>
</evidence>
<gene>
    <name evidence="2" type="ORF">EX87_08970</name>
</gene>